<sequence length="262" mass="27264">MAGSEFISLIGIIIAFILLMGSIILIIVVNKAMKNGETFVAKPMDIFHEDADYPSGLLALLPLILTILLINVKIDGKAIVPIEAGVFIGSMLVLIFLNKYQDNNKILHNIGEASKISIVSITNTCSVVGFGAVVKASLAFPSIVDSMVNIPGPDYVGVAVGTTVIAGITGSASGGLGIAAPLLAPVYLAKGAVAGAIHRTMTISSAALDSLPHNGYIVTVTNGLCNETHKDAYGLIFWLTVVTPFVGSIVAVALFSLFPFLP</sequence>
<dbReference type="Proteomes" id="UP000190285">
    <property type="component" value="Unassembled WGS sequence"/>
</dbReference>
<feature type="transmembrane region" description="Helical" evidence="1">
    <location>
        <begin position="6"/>
        <end position="30"/>
    </location>
</feature>
<accession>A0A1T5M181</accession>
<dbReference type="STRING" id="36842.SAMN02194393_03636"/>
<dbReference type="RefSeq" id="WP_079493491.1">
    <property type="nucleotide sequence ID" value="NZ_FUZT01000009.1"/>
</dbReference>
<keyword evidence="1" id="KW-1133">Transmembrane helix</keyword>
<evidence type="ECO:0000313" key="3">
    <source>
        <dbReference type="Proteomes" id="UP000190285"/>
    </source>
</evidence>
<reference evidence="2 3" key="1">
    <citation type="submission" date="2017-02" db="EMBL/GenBank/DDBJ databases">
        <authorList>
            <person name="Peterson S.W."/>
        </authorList>
    </citation>
    <scope>NUCLEOTIDE SEQUENCE [LARGE SCALE GENOMIC DNA]</scope>
    <source>
        <strain evidence="2 3">M1</strain>
    </source>
</reference>
<organism evidence="2 3">
    <name type="scientific">Maledivibacter halophilus</name>
    <dbReference type="NCBI Taxonomy" id="36842"/>
    <lineage>
        <taxon>Bacteria</taxon>
        <taxon>Bacillati</taxon>
        <taxon>Bacillota</taxon>
        <taxon>Clostridia</taxon>
        <taxon>Peptostreptococcales</taxon>
        <taxon>Caminicellaceae</taxon>
        <taxon>Maledivibacter</taxon>
    </lineage>
</organism>
<dbReference type="InterPro" id="IPR003474">
    <property type="entry name" value="Glcn_transporter"/>
</dbReference>
<dbReference type="AlphaFoldDB" id="A0A1T5M181"/>
<keyword evidence="1" id="KW-0472">Membrane</keyword>
<keyword evidence="1" id="KW-0812">Transmembrane</keyword>
<feature type="transmembrane region" description="Helical" evidence="1">
    <location>
        <begin position="235"/>
        <end position="261"/>
    </location>
</feature>
<dbReference type="PANTHER" id="PTHR30354:SF7">
    <property type="entry name" value="BLL7963 PROTEIN"/>
    <property type="match status" value="1"/>
</dbReference>
<evidence type="ECO:0000313" key="2">
    <source>
        <dbReference type="EMBL" id="SKC81609.1"/>
    </source>
</evidence>
<protein>
    <recommendedName>
        <fullName evidence="4">H+/gluconate symporter and related permeases</fullName>
    </recommendedName>
</protein>
<dbReference type="GO" id="GO:0005886">
    <property type="term" value="C:plasma membrane"/>
    <property type="evidence" value="ECO:0007669"/>
    <property type="project" value="TreeGrafter"/>
</dbReference>
<feature type="transmembrane region" description="Helical" evidence="1">
    <location>
        <begin position="51"/>
        <end position="72"/>
    </location>
</feature>
<dbReference type="PANTHER" id="PTHR30354">
    <property type="entry name" value="GNT FAMILY GLUCONATE TRANSPORTER"/>
    <property type="match status" value="1"/>
</dbReference>
<name>A0A1T5M181_9FIRM</name>
<evidence type="ECO:0000256" key="1">
    <source>
        <dbReference type="SAM" id="Phobius"/>
    </source>
</evidence>
<dbReference type="EMBL" id="FUZT01000009">
    <property type="protein sequence ID" value="SKC81609.1"/>
    <property type="molecule type" value="Genomic_DNA"/>
</dbReference>
<proteinExistence type="predicted"/>
<dbReference type="GO" id="GO:0015128">
    <property type="term" value="F:gluconate transmembrane transporter activity"/>
    <property type="evidence" value="ECO:0007669"/>
    <property type="project" value="InterPro"/>
</dbReference>
<evidence type="ECO:0008006" key="4">
    <source>
        <dbReference type="Google" id="ProtNLM"/>
    </source>
</evidence>
<feature type="transmembrane region" description="Helical" evidence="1">
    <location>
        <begin position="78"/>
        <end position="97"/>
    </location>
</feature>
<keyword evidence="3" id="KW-1185">Reference proteome</keyword>
<gene>
    <name evidence="2" type="ORF">SAMN02194393_03636</name>
</gene>